<proteinExistence type="inferred from homology"/>
<dbReference type="SUPFAM" id="SSF46946">
    <property type="entry name" value="S13-like H2TH domain"/>
    <property type="match status" value="1"/>
</dbReference>
<keyword evidence="8 15" id="KW-0862">Zinc</keyword>
<evidence type="ECO:0000256" key="15">
    <source>
        <dbReference type="HAMAP-Rule" id="MF_00103"/>
    </source>
</evidence>
<keyword evidence="4 15" id="KW-0479">Metal-binding</keyword>
<feature type="active site" description="Proton donor; for beta-elimination activity" evidence="15">
    <location>
        <position position="58"/>
    </location>
</feature>
<feature type="active site" description="Proton donor" evidence="15">
    <location>
        <position position="3"/>
    </location>
</feature>
<dbReference type="GO" id="GO:0034039">
    <property type="term" value="F:8-oxo-7,8-dihydroguanine DNA N-glycosylase activity"/>
    <property type="evidence" value="ECO:0007669"/>
    <property type="project" value="TreeGrafter"/>
</dbReference>
<evidence type="ECO:0000256" key="1">
    <source>
        <dbReference type="ARBA" id="ARBA00001668"/>
    </source>
</evidence>
<dbReference type="PROSITE" id="PS01242">
    <property type="entry name" value="ZF_FPG_1"/>
    <property type="match status" value="1"/>
</dbReference>
<dbReference type="EC" id="4.2.99.18" evidence="15"/>
<keyword evidence="10 15" id="KW-0234">DNA repair</keyword>
<feature type="binding site" evidence="15">
    <location>
        <position position="91"/>
    </location>
    <ligand>
        <name>DNA</name>
        <dbReference type="ChEBI" id="CHEBI:16991"/>
    </ligand>
</feature>
<dbReference type="FunFam" id="3.20.190.10:FF:000001">
    <property type="entry name" value="Formamidopyrimidine-DNA glycosylase"/>
    <property type="match status" value="1"/>
</dbReference>
<dbReference type="Proteomes" id="UP000198640">
    <property type="component" value="Unassembled WGS sequence"/>
</dbReference>
<dbReference type="InterPro" id="IPR035937">
    <property type="entry name" value="FPG_N"/>
</dbReference>
<comment type="similarity">
    <text evidence="2 15">Belongs to the FPG family.</text>
</comment>
<evidence type="ECO:0000256" key="7">
    <source>
        <dbReference type="ARBA" id="ARBA00022801"/>
    </source>
</evidence>
<name>A0A1H3C3M8_9PROT</name>
<dbReference type="NCBIfam" id="NF002211">
    <property type="entry name" value="PRK01103.1"/>
    <property type="match status" value="1"/>
</dbReference>
<dbReference type="EMBL" id="FNOY01000002">
    <property type="protein sequence ID" value="SDX48640.1"/>
    <property type="molecule type" value="Genomic_DNA"/>
</dbReference>
<dbReference type="InterPro" id="IPR012319">
    <property type="entry name" value="FPG_cat"/>
</dbReference>
<dbReference type="RefSeq" id="WP_090411113.1">
    <property type="nucleotide sequence ID" value="NZ_FNOY01000002.1"/>
</dbReference>
<evidence type="ECO:0000256" key="11">
    <source>
        <dbReference type="ARBA" id="ARBA00023239"/>
    </source>
</evidence>
<evidence type="ECO:0000313" key="18">
    <source>
        <dbReference type="EMBL" id="SDX48640.1"/>
    </source>
</evidence>
<evidence type="ECO:0000313" key="19">
    <source>
        <dbReference type="Proteomes" id="UP000198640"/>
    </source>
</evidence>
<evidence type="ECO:0000256" key="2">
    <source>
        <dbReference type="ARBA" id="ARBA00009409"/>
    </source>
</evidence>
<gene>
    <name evidence="15" type="primary">mutM</name>
    <name evidence="15" type="synonym">fpg</name>
    <name evidence="18" type="ORF">SAMN05421881_100249</name>
</gene>
<comment type="cofactor">
    <cofactor evidence="15">
        <name>Zn(2+)</name>
        <dbReference type="ChEBI" id="CHEBI:29105"/>
    </cofactor>
    <text evidence="15">Binds 1 zinc ion per subunit.</text>
</comment>
<dbReference type="InterPro" id="IPR015887">
    <property type="entry name" value="DNA_glyclase_Znf_dom_DNA_BS"/>
</dbReference>
<protein>
    <recommendedName>
        <fullName evidence="15">Formamidopyrimidine-DNA glycosylase</fullName>
        <shortName evidence="15">Fapy-DNA glycosylase</shortName>
        <ecNumber evidence="15">3.2.2.23</ecNumber>
    </recommendedName>
    <alternativeName>
        <fullName evidence="15">DNA-(apurinic or apyrimidinic site) lyase MutM</fullName>
        <shortName evidence="15">AP lyase MutM</shortName>
        <ecNumber evidence="15">4.2.99.18</ecNumber>
    </alternativeName>
</protein>
<dbReference type="Gene3D" id="1.10.8.50">
    <property type="match status" value="1"/>
</dbReference>
<dbReference type="NCBIfam" id="TIGR00577">
    <property type="entry name" value="fpg"/>
    <property type="match status" value="1"/>
</dbReference>
<evidence type="ECO:0000256" key="8">
    <source>
        <dbReference type="ARBA" id="ARBA00022833"/>
    </source>
</evidence>
<dbReference type="CDD" id="cd08966">
    <property type="entry name" value="EcFpg-like_N"/>
    <property type="match status" value="1"/>
</dbReference>
<dbReference type="SUPFAM" id="SSF57716">
    <property type="entry name" value="Glucocorticoid receptor-like (DNA-binding domain)"/>
    <property type="match status" value="1"/>
</dbReference>
<dbReference type="PROSITE" id="PS51066">
    <property type="entry name" value="ZF_FPG_2"/>
    <property type="match status" value="1"/>
</dbReference>
<evidence type="ECO:0000256" key="12">
    <source>
        <dbReference type="ARBA" id="ARBA00023268"/>
    </source>
</evidence>
<dbReference type="EC" id="3.2.2.23" evidence="15"/>
<dbReference type="Pfam" id="PF01149">
    <property type="entry name" value="Fapy_DNA_glyco"/>
    <property type="match status" value="1"/>
</dbReference>
<evidence type="ECO:0000256" key="4">
    <source>
        <dbReference type="ARBA" id="ARBA00022723"/>
    </source>
</evidence>
<keyword evidence="19" id="KW-1185">Reference proteome</keyword>
<comment type="catalytic activity">
    <reaction evidence="14 15">
        <text>2'-deoxyribonucleotide-(2'-deoxyribose 5'-phosphate)-2'-deoxyribonucleotide-DNA = a 3'-end 2'-deoxyribonucleotide-(2,3-dehydro-2,3-deoxyribose 5'-phosphate)-DNA + a 5'-end 5'-phospho-2'-deoxyribonucleoside-DNA + H(+)</text>
        <dbReference type="Rhea" id="RHEA:66592"/>
        <dbReference type="Rhea" id="RHEA-COMP:13180"/>
        <dbReference type="Rhea" id="RHEA-COMP:16897"/>
        <dbReference type="Rhea" id="RHEA-COMP:17067"/>
        <dbReference type="ChEBI" id="CHEBI:15378"/>
        <dbReference type="ChEBI" id="CHEBI:136412"/>
        <dbReference type="ChEBI" id="CHEBI:157695"/>
        <dbReference type="ChEBI" id="CHEBI:167181"/>
        <dbReference type="EC" id="4.2.99.18"/>
    </reaction>
</comment>
<keyword evidence="13 15" id="KW-0326">Glycosidase</keyword>
<feature type="binding site" evidence="15">
    <location>
        <position position="110"/>
    </location>
    <ligand>
        <name>DNA</name>
        <dbReference type="ChEBI" id="CHEBI:16991"/>
    </ligand>
</feature>
<comment type="catalytic activity">
    <reaction evidence="1 15">
        <text>Hydrolysis of DNA containing ring-opened 7-methylguanine residues, releasing 2,6-diamino-4-hydroxy-5-(N-methyl)formamidopyrimidine.</text>
        <dbReference type="EC" id="3.2.2.23"/>
    </reaction>
</comment>
<dbReference type="Pfam" id="PF06827">
    <property type="entry name" value="zf-FPG_IleRS"/>
    <property type="match status" value="1"/>
</dbReference>
<feature type="domain" description="FPG-type" evidence="16">
    <location>
        <begin position="238"/>
        <end position="272"/>
    </location>
</feature>
<organism evidence="18 19">
    <name type="scientific">Nitrosomonas halophila</name>
    <dbReference type="NCBI Taxonomy" id="44576"/>
    <lineage>
        <taxon>Bacteria</taxon>
        <taxon>Pseudomonadati</taxon>
        <taxon>Pseudomonadota</taxon>
        <taxon>Betaproteobacteria</taxon>
        <taxon>Nitrosomonadales</taxon>
        <taxon>Nitrosomonadaceae</taxon>
        <taxon>Nitrosomonas</taxon>
    </lineage>
</organism>
<evidence type="ECO:0000256" key="3">
    <source>
        <dbReference type="ARBA" id="ARBA00011245"/>
    </source>
</evidence>
<evidence type="ECO:0000256" key="10">
    <source>
        <dbReference type="ARBA" id="ARBA00023204"/>
    </source>
</evidence>
<dbReference type="InterPro" id="IPR015886">
    <property type="entry name" value="H2TH_FPG"/>
</dbReference>
<keyword evidence="12 15" id="KW-0511">Multifunctional enzyme</keyword>
<evidence type="ECO:0000259" key="16">
    <source>
        <dbReference type="PROSITE" id="PS51066"/>
    </source>
</evidence>
<dbReference type="GO" id="GO:0003684">
    <property type="term" value="F:damaged DNA binding"/>
    <property type="evidence" value="ECO:0007669"/>
    <property type="project" value="InterPro"/>
</dbReference>
<keyword evidence="6 15" id="KW-0863">Zinc-finger</keyword>
<feature type="binding site" evidence="15">
    <location>
        <position position="153"/>
    </location>
    <ligand>
        <name>DNA</name>
        <dbReference type="ChEBI" id="CHEBI:16991"/>
    </ligand>
</feature>
<dbReference type="SMART" id="SM00898">
    <property type="entry name" value="Fapy_DNA_glyco"/>
    <property type="match status" value="1"/>
</dbReference>
<feature type="active site" description="Schiff-base intermediate with DNA" evidence="15">
    <location>
        <position position="2"/>
    </location>
</feature>
<dbReference type="AlphaFoldDB" id="A0A1H3C3M8"/>
<dbReference type="GO" id="GO:0006284">
    <property type="term" value="P:base-excision repair"/>
    <property type="evidence" value="ECO:0007669"/>
    <property type="project" value="InterPro"/>
</dbReference>
<dbReference type="STRING" id="44576.SAMN05421881_100249"/>
<dbReference type="GO" id="GO:0140078">
    <property type="term" value="F:class I DNA-(apurinic or apyrimidinic site) endonuclease activity"/>
    <property type="evidence" value="ECO:0007669"/>
    <property type="project" value="UniProtKB-EC"/>
</dbReference>
<dbReference type="FunFam" id="1.10.8.50:FF:000003">
    <property type="entry name" value="Formamidopyrimidine-DNA glycosylase"/>
    <property type="match status" value="1"/>
</dbReference>
<dbReference type="SUPFAM" id="SSF81624">
    <property type="entry name" value="N-terminal domain of MutM-like DNA repair proteins"/>
    <property type="match status" value="1"/>
</dbReference>
<evidence type="ECO:0000256" key="9">
    <source>
        <dbReference type="ARBA" id="ARBA00023125"/>
    </source>
</evidence>
<dbReference type="PANTHER" id="PTHR22993">
    <property type="entry name" value="FORMAMIDOPYRIMIDINE-DNA GLYCOSYLASE"/>
    <property type="match status" value="1"/>
</dbReference>
<accession>A0A1H3C3M8</accession>
<dbReference type="InterPro" id="IPR020629">
    <property type="entry name" value="FPG_Glyclase"/>
</dbReference>
<dbReference type="SMART" id="SM01232">
    <property type="entry name" value="H2TH"/>
    <property type="match status" value="1"/>
</dbReference>
<dbReference type="HAMAP" id="MF_00103">
    <property type="entry name" value="Fapy_DNA_glycosyl"/>
    <property type="match status" value="1"/>
</dbReference>
<dbReference type="InterPro" id="IPR010663">
    <property type="entry name" value="Znf_FPG/IleRS"/>
</dbReference>
<dbReference type="OrthoDB" id="9800855at2"/>
<feature type="domain" description="Formamidopyrimidine-DNA glycosylase catalytic" evidence="17">
    <location>
        <begin position="2"/>
        <end position="113"/>
    </location>
</feature>
<evidence type="ECO:0000256" key="14">
    <source>
        <dbReference type="ARBA" id="ARBA00044632"/>
    </source>
</evidence>
<dbReference type="PROSITE" id="PS51068">
    <property type="entry name" value="FPG_CAT"/>
    <property type="match status" value="1"/>
</dbReference>
<keyword evidence="7 15" id="KW-0378">Hydrolase</keyword>
<keyword evidence="11 15" id="KW-0456">Lyase</keyword>
<evidence type="ECO:0000256" key="13">
    <source>
        <dbReference type="ARBA" id="ARBA00023295"/>
    </source>
</evidence>
<feature type="active site" description="Proton donor; for delta-elimination activity" evidence="15">
    <location>
        <position position="262"/>
    </location>
</feature>
<dbReference type="GO" id="GO:0008270">
    <property type="term" value="F:zinc ion binding"/>
    <property type="evidence" value="ECO:0007669"/>
    <property type="project" value="UniProtKB-UniRule"/>
</dbReference>
<dbReference type="Gene3D" id="3.20.190.10">
    <property type="entry name" value="MutM-like, N-terminal"/>
    <property type="match status" value="1"/>
</dbReference>
<dbReference type="InterPro" id="IPR010979">
    <property type="entry name" value="Ribosomal_uS13-like_H2TH"/>
</dbReference>
<evidence type="ECO:0000259" key="17">
    <source>
        <dbReference type="PROSITE" id="PS51068"/>
    </source>
</evidence>
<comment type="function">
    <text evidence="15">Involved in base excision repair of DNA damaged by oxidation or by mutagenic agents. Acts as DNA glycosylase that recognizes and removes damaged bases. Has a preference for oxidized purines, such as 7,8-dihydro-8-oxoguanine (8-oxoG). Has AP (apurinic/apyrimidinic) lyase activity and introduces nicks in the DNA strand. Cleaves the DNA backbone by beta-delta elimination to generate a single-strand break at the site of the removed base with both 3'- and 5'-phosphates.</text>
</comment>
<reference evidence="18 19" key="1">
    <citation type="submission" date="2016-10" db="EMBL/GenBank/DDBJ databases">
        <authorList>
            <person name="de Groot N.N."/>
        </authorList>
    </citation>
    <scope>NUCLEOTIDE SEQUENCE [LARGE SCALE GENOMIC DNA]</scope>
    <source>
        <strain evidence="18 19">Nm1</strain>
    </source>
</reference>
<evidence type="ECO:0000256" key="6">
    <source>
        <dbReference type="ARBA" id="ARBA00022771"/>
    </source>
</evidence>
<sequence>MPELPEVEITRRGVAAHLTGQRIAQVAVRHTGLRWPIAANLASVLPQQIIHAVSRRAKYLLMACDHGVLIIHLGMSGSLRVLSEPVAPGKHDHFDLLLANGRLLRFRDPRRFGAILWWPGDDVCQHPLLAGLGPEPLSEQFDGKVLHARTRGRRISIKEALLNQHIVVGIGNIYASEALFHAGISPLTSAGRLGVKRCERLAEAVKVTLLRAIEAGGSSLRDFVDCGGSPGYFQQQYWVYDRTHQACRQCGRPIMKIRQGQRSTFYCANCQR</sequence>
<dbReference type="Pfam" id="PF06831">
    <property type="entry name" value="H2TH"/>
    <property type="match status" value="1"/>
</dbReference>
<dbReference type="PANTHER" id="PTHR22993:SF9">
    <property type="entry name" value="FORMAMIDOPYRIMIDINE-DNA GLYCOSYLASE"/>
    <property type="match status" value="1"/>
</dbReference>
<dbReference type="InterPro" id="IPR000214">
    <property type="entry name" value="Znf_DNA_glyclase/AP_lyase"/>
</dbReference>
<evidence type="ECO:0000256" key="5">
    <source>
        <dbReference type="ARBA" id="ARBA00022763"/>
    </source>
</evidence>
<keyword evidence="9 15" id="KW-0238">DNA-binding</keyword>
<comment type="subunit">
    <text evidence="3 15">Monomer.</text>
</comment>
<keyword evidence="5 15" id="KW-0227">DNA damage</keyword>